<name>A0ABW3UC69_9GAMM</name>
<dbReference type="PANTHER" id="PTHR33361:SF16">
    <property type="entry name" value="DUF885 DOMAIN-CONTAINING PROTEIN"/>
    <property type="match status" value="1"/>
</dbReference>
<accession>A0ABW3UC69</accession>
<gene>
    <name evidence="2" type="ORF">ACFQ2X_16310</name>
</gene>
<sequence>MNLKLTLLAAAISTLAITGCEREQPSTQDQANGVENSAAAAETPEAISEGATSENAEVIEKTNALFETQFQTHLDRSPEFKTFLGIKEDYGKWDDISPEFEKETYEIHKRQLAELKKIDPAQLDDATRLSLELAIRNLEQEIDGYKWRLHTYPVNQMYGVHTSAASLLINQHRISDVSDANAYISRLSALPAHFDQLIANLKERADAGVIVPKFVFPYIIGDGENLITGAPFDDGKDSTLFADFKGKVAELNISDEEKTALVEKAKTALLEHTQPAYEKLISYLSELEKQATTDDGAWKLPDGDKFYQHRLNVYTTTDMTADEIHQKGLEEVERIHNEMREIMQKVEFEGSLQEFFEFMRTDEQFYYPEGEEGKQAYLKKATEIIDTMKGRLDELFITKPKADLVVKAVEPFREKSAGKAFYQRPAPDGSRPGIYYANLYKMSSMPTYQMEALAYHEGIPGHHMQLSIMQELDNIPKFRKFGGYTAYTEGWGLYSELVPKEIGFYKDPYSDFGRLAMELWRACRLVVDTGMHSKKWTREETIDWLAENSPNPHGDVVKAIERYIVMPGQATAYKIGMMKIVELREKAKTELGDQFDIRKFHDVVLANGAVPLDVLEELVDQWIAETKAG</sequence>
<proteinExistence type="predicted"/>
<dbReference type="PANTHER" id="PTHR33361">
    <property type="entry name" value="GLR0591 PROTEIN"/>
    <property type="match status" value="1"/>
</dbReference>
<organism evidence="2 3">
    <name type="scientific">Microbulbifer celer</name>
    <dbReference type="NCBI Taxonomy" id="435905"/>
    <lineage>
        <taxon>Bacteria</taxon>
        <taxon>Pseudomonadati</taxon>
        <taxon>Pseudomonadota</taxon>
        <taxon>Gammaproteobacteria</taxon>
        <taxon>Cellvibrionales</taxon>
        <taxon>Microbulbiferaceae</taxon>
        <taxon>Microbulbifer</taxon>
    </lineage>
</organism>
<dbReference type="Pfam" id="PF05960">
    <property type="entry name" value="DUF885"/>
    <property type="match status" value="1"/>
</dbReference>
<evidence type="ECO:0000256" key="1">
    <source>
        <dbReference type="SAM" id="MobiDB-lite"/>
    </source>
</evidence>
<dbReference type="RefSeq" id="WP_230434935.1">
    <property type="nucleotide sequence ID" value="NZ_CP087715.1"/>
</dbReference>
<protein>
    <submittedName>
        <fullName evidence="2">DUF885 domain-containing protein</fullName>
    </submittedName>
</protein>
<dbReference type="Proteomes" id="UP001597264">
    <property type="component" value="Unassembled WGS sequence"/>
</dbReference>
<evidence type="ECO:0000313" key="3">
    <source>
        <dbReference type="Proteomes" id="UP001597264"/>
    </source>
</evidence>
<reference evidence="3" key="1">
    <citation type="journal article" date="2019" name="Int. J. Syst. Evol. Microbiol.">
        <title>The Global Catalogue of Microorganisms (GCM) 10K type strain sequencing project: providing services to taxonomists for standard genome sequencing and annotation.</title>
        <authorList>
            <consortium name="The Broad Institute Genomics Platform"/>
            <consortium name="The Broad Institute Genome Sequencing Center for Infectious Disease"/>
            <person name="Wu L."/>
            <person name="Ma J."/>
        </authorList>
    </citation>
    <scope>NUCLEOTIDE SEQUENCE [LARGE SCALE GENOMIC DNA]</scope>
    <source>
        <strain evidence="3">CCUG 54356</strain>
    </source>
</reference>
<comment type="caution">
    <text evidence="2">The sequence shown here is derived from an EMBL/GenBank/DDBJ whole genome shotgun (WGS) entry which is preliminary data.</text>
</comment>
<keyword evidence="3" id="KW-1185">Reference proteome</keyword>
<dbReference type="PROSITE" id="PS51257">
    <property type="entry name" value="PROKAR_LIPOPROTEIN"/>
    <property type="match status" value="1"/>
</dbReference>
<feature type="compositionally biased region" description="Polar residues" evidence="1">
    <location>
        <begin position="25"/>
        <end position="35"/>
    </location>
</feature>
<feature type="region of interest" description="Disordered" evidence="1">
    <location>
        <begin position="23"/>
        <end position="54"/>
    </location>
</feature>
<dbReference type="InterPro" id="IPR010281">
    <property type="entry name" value="DUF885"/>
</dbReference>
<evidence type="ECO:0000313" key="2">
    <source>
        <dbReference type="EMBL" id="MFD1218165.1"/>
    </source>
</evidence>
<dbReference type="EMBL" id="JBHTLR010000029">
    <property type="protein sequence ID" value="MFD1218165.1"/>
    <property type="molecule type" value="Genomic_DNA"/>
</dbReference>